<dbReference type="Gene3D" id="1.10.8.270">
    <property type="entry name" value="putative rabgap domain of human tbc1 domain family member 14 like domains"/>
    <property type="match status" value="1"/>
</dbReference>
<dbReference type="SUPFAM" id="SSF47923">
    <property type="entry name" value="Ypt/Rab-GAP domain of gyp1p"/>
    <property type="match status" value="2"/>
</dbReference>
<feature type="region of interest" description="Disordered" evidence="2">
    <location>
        <begin position="608"/>
        <end position="631"/>
    </location>
</feature>
<protein>
    <recommendedName>
        <fullName evidence="3">Rab-GAP TBC domain-containing protein</fullName>
    </recommendedName>
</protein>
<dbReference type="PANTHER" id="PTHR47219:SF20">
    <property type="entry name" value="TBC1 DOMAIN FAMILY MEMBER 2B"/>
    <property type="match status" value="1"/>
</dbReference>
<evidence type="ECO:0000313" key="5">
    <source>
        <dbReference type="Proteomes" id="UP001295794"/>
    </source>
</evidence>
<evidence type="ECO:0000256" key="1">
    <source>
        <dbReference type="SAM" id="Coils"/>
    </source>
</evidence>
<dbReference type="Pfam" id="PF00566">
    <property type="entry name" value="RabGAP-TBC"/>
    <property type="match status" value="1"/>
</dbReference>
<feature type="compositionally biased region" description="Low complexity" evidence="2">
    <location>
        <begin position="353"/>
        <end position="366"/>
    </location>
</feature>
<feature type="region of interest" description="Disordered" evidence="2">
    <location>
        <begin position="521"/>
        <end position="547"/>
    </location>
</feature>
<gene>
    <name evidence="4" type="ORF">MYCIT1_LOCUS31053</name>
</gene>
<feature type="compositionally biased region" description="Polar residues" evidence="2">
    <location>
        <begin position="37"/>
        <end position="52"/>
    </location>
</feature>
<feature type="coiled-coil region" evidence="1">
    <location>
        <begin position="189"/>
        <end position="216"/>
    </location>
</feature>
<feature type="region of interest" description="Disordered" evidence="2">
    <location>
        <begin position="1"/>
        <end position="107"/>
    </location>
</feature>
<dbReference type="InterPro" id="IPR000195">
    <property type="entry name" value="Rab-GAP-TBC_dom"/>
</dbReference>
<feature type="domain" description="Rab-GAP TBC" evidence="3">
    <location>
        <begin position="904"/>
        <end position="1091"/>
    </location>
</feature>
<feature type="compositionally biased region" description="Low complexity" evidence="2">
    <location>
        <begin position="533"/>
        <end position="547"/>
    </location>
</feature>
<proteinExistence type="predicted"/>
<reference evidence="4" key="1">
    <citation type="submission" date="2023-11" db="EMBL/GenBank/DDBJ databases">
        <authorList>
            <person name="De Vega J J."/>
            <person name="De Vega J J."/>
        </authorList>
    </citation>
    <scope>NUCLEOTIDE SEQUENCE</scope>
</reference>
<dbReference type="Proteomes" id="UP001295794">
    <property type="component" value="Unassembled WGS sequence"/>
</dbReference>
<keyword evidence="1" id="KW-0175">Coiled coil</keyword>
<dbReference type="FunFam" id="1.10.8.270:FF:000026">
    <property type="entry name" value="TBC (Tre-2/Bub2/Cdc16) domain family"/>
    <property type="match status" value="1"/>
</dbReference>
<evidence type="ECO:0000259" key="3">
    <source>
        <dbReference type="PROSITE" id="PS50086"/>
    </source>
</evidence>
<accession>A0AAD2Q662</accession>
<feature type="compositionally biased region" description="Polar residues" evidence="2">
    <location>
        <begin position="1"/>
        <end position="12"/>
    </location>
</feature>
<comment type="caution">
    <text evidence="4">The sequence shown here is derived from an EMBL/GenBank/DDBJ whole genome shotgun (WGS) entry which is preliminary data.</text>
</comment>
<name>A0AAD2Q662_9AGAR</name>
<feature type="compositionally biased region" description="Basic and acidic residues" evidence="2">
    <location>
        <begin position="521"/>
        <end position="532"/>
    </location>
</feature>
<evidence type="ECO:0000313" key="4">
    <source>
        <dbReference type="EMBL" id="CAK5280556.1"/>
    </source>
</evidence>
<dbReference type="EMBL" id="CAVNYO010000440">
    <property type="protein sequence ID" value="CAK5280556.1"/>
    <property type="molecule type" value="Genomic_DNA"/>
</dbReference>
<dbReference type="AlphaFoldDB" id="A0AAD2Q662"/>
<dbReference type="GO" id="GO:0031267">
    <property type="term" value="F:small GTPase binding"/>
    <property type="evidence" value="ECO:0007669"/>
    <property type="project" value="TreeGrafter"/>
</dbReference>
<sequence>MASTNRQPNTPVNEHPLSHEEPVSTRSRKSGRYGSHADSTPETRSAASSNNYFVLKSQLEQDSRGDANQDGSMRGYSKTAPASSVSSGSQKTSNKTNTTNSLSALWPREDRPAPLFIVGERPSQKPHVILNGSTLGLEETNDPVITTTVLNTKWDQCSDAEIQAVISSLGATQSPAEATSHPHPYHSALRVLSQAFQKLSDERVQLEEDRKVLKEREETRRRRAEVLLEGLSIDSEREIARRVIQTMFADEIEGDEHSMRRHQSFLSLKESLTEAIEDEVALPRSLSSSEGASTPVPTGTSNEGIQFPGVAISNAEPEAENQVTVRPRPDRPSVGEWMGSWWSKSQQHPSRVASTSSTAETSASATPLPIPRPSNGRRRTARSVFGTLSISMLNGSNRNSIAETDGTSIHSAEAHQSLPPPSPAAFSPVSAAAPHLTTVFDNSDASTTAGSSTAWTKDEDVTSVMLVQGSSLQAIVNATRVMTSDPASILADQGLDTGPLISRLALELVKNARDEGLTFRDPSKARRVETHSGSDGPVGVLSSPVSSPQETIQNLSRALGSVPTQNGRKQHRRQKSRAASLITGTGPLLASFMAAASGSAMRRTNPIVDQQQQPPASQPASSEPLSAPAVAKAPSVPMESIIPVTAKPPTQYLSRTYTPLTARDFRFSIPVPMPSAARFSAGETLTDRFGFSYDVAQYDILLLIRAKECKNTAPACLTGVKIADREEDDDGGWPDSEDRPVIQIVKGECDCESEHGSASGSPASVKSSAAKSRASNRLSISGAPAPVAHTAILAVTSDTPRHGCARTVRALLDDLREIHDARQISQRKEWDVFVRQRSKGKTASSKAAAAVASVAGGAAAILGLGTSDEVDELSHSDGLIGFAQLGLSANKDERREFDRLVRHGIPLVYRSKVWLECSGGLEMKEPGLFLDLLAAQASPQVLVEIEKDVGRTMPLNVFFGGDGAGVVKLRRVLTAYSQMNPAVGYCQGMNLVTSTLLLVHADEEEAFWALAAIIERILPEGFFSPSLLPSRACPLVLLDYVKDYTPRLHAHLADLGVDLAAICFSWFLSLFTDCLPVETLFRVWDVFMVDGIDVLFRVALAILRSNEAELLRCHSIPAVYVSLENLPTRMWEADKLLQLESELRSSIVHSDIVDRCEAHIAALTQLIS</sequence>
<feature type="compositionally biased region" description="Polar residues" evidence="2">
    <location>
        <begin position="285"/>
        <end position="304"/>
    </location>
</feature>
<dbReference type="PROSITE" id="PS50086">
    <property type="entry name" value="TBC_RABGAP"/>
    <property type="match status" value="1"/>
</dbReference>
<dbReference type="PANTHER" id="PTHR47219">
    <property type="entry name" value="RAB GTPASE-ACTIVATING PROTEIN 1-LIKE"/>
    <property type="match status" value="1"/>
</dbReference>
<organism evidence="4 5">
    <name type="scientific">Mycena citricolor</name>
    <dbReference type="NCBI Taxonomy" id="2018698"/>
    <lineage>
        <taxon>Eukaryota</taxon>
        <taxon>Fungi</taxon>
        <taxon>Dikarya</taxon>
        <taxon>Basidiomycota</taxon>
        <taxon>Agaricomycotina</taxon>
        <taxon>Agaricomycetes</taxon>
        <taxon>Agaricomycetidae</taxon>
        <taxon>Agaricales</taxon>
        <taxon>Marasmiineae</taxon>
        <taxon>Mycenaceae</taxon>
        <taxon>Mycena</taxon>
    </lineage>
</organism>
<dbReference type="InterPro" id="IPR050302">
    <property type="entry name" value="Rab_GAP_TBC_domain"/>
</dbReference>
<keyword evidence="5" id="KW-1185">Reference proteome</keyword>
<feature type="compositionally biased region" description="Low complexity" evidence="2">
    <location>
        <begin position="610"/>
        <end position="631"/>
    </location>
</feature>
<evidence type="ECO:0000256" key="2">
    <source>
        <dbReference type="SAM" id="MobiDB-lite"/>
    </source>
</evidence>
<dbReference type="Gene3D" id="1.10.472.80">
    <property type="entry name" value="Ypt/Rab-GAP domain of gyp1p, domain 3"/>
    <property type="match status" value="1"/>
</dbReference>
<feature type="region of interest" description="Disordered" evidence="2">
    <location>
        <begin position="282"/>
        <end position="379"/>
    </location>
</feature>
<feature type="compositionally biased region" description="Low complexity" evidence="2">
    <location>
        <begin position="86"/>
        <end position="103"/>
    </location>
</feature>
<dbReference type="InterPro" id="IPR035969">
    <property type="entry name" value="Rab-GAP_TBC_sf"/>
</dbReference>
<dbReference type="SMART" id="SM00164">
    <property type="entry name" value="TBC"/>
    <property type="match status" value="1"/>
</dbReference>
<dbReference type="GO" id="GO:0005096">
    <property type="term" value="F:GTPase activator activity"/>
    <property type="evidence" value="ECO:0007669"/>
    <property type="project" value="TreeGrafter"/>
</dbReference>